<keyword evidence="16" id="KW-1185">Reference proteome</keyword>
<comment type="subcellular location">
    <subcellularLocation>
        <location evidence="1 9">Cell outer membrane</location>
        <topology evidence="1 9">Multi-pass membrane protein</topology>
    </subcellularLocation>
</comment>
<dbReference type="PROSITE" id="PS01156">
    <property type="entry name" value="TONB_DEPENDENT_REC_2"/>
    <property type="match status" value="1"/>
</dbReference>
<feature type="domain" description="TonB-dependent receptor plug" evidence="14">
    <location>
        <begin position="58"/>
        <end position="157"/>
    </location>
</feature>
<keyword evidence="7 9" id="KW-0472">Membrane</keyword>
<keyword evidence="5 12" id="KW-0732">Signal</keyword>
<dbReference type="PANTHER" id="PTHR32552:SF84">
    <property type="entry name" value="TONB-DEPENDENT RECEPTOR-RELATED"/>
    <property type="match status" value="1"/>
</dbReference>
<evidence type="ECO:0000313" key="16">
    <source>
        <dbReference type="Proteomes" id="UP000244064"/>
    </source>
</evidence>
<evidence type="ECO:0000313" key="15">
    <source>
        <dbReference type="EMBL" id="PTU73513.1"/>
    </source>
</evidence>
<accession>A0A2T5P720</accession>
<name>A0A2T5P720_9PSED</name>
<dbReference type="OrthoDB" id="127311at2"/>
<evidence type="ECO:0000256" key="8">
    <source>
        <dbReference type="ARBA" id="ARBA00023237"/>
    </source>
</evidence>
<proteinExistence type="inferred from homology"/>
<evidence type="ECO:0000256" key="9">
    <source>
        <dbReference type="PROSITE-ProRule" id="PRU01360"/>
    </source>
</evidence>
<evidence type="ECO:0000256" key="2">
    <source>
        <dbReference type="ARBA" id="ARBA00022448"/>
    </source>
</evidence>
<evidence type="ECO:0000256" key="4">
    <source>
        <dbReference type="ARBA" id="ARBA00022692"/>
    </source>
</evidence>
<feature type="domain" description="TonB-dependent receptor-like beta-barrel" evidence="13">
    <location>
        <begin position="275"/>
        <end position="688"/>
    </location>
</feature>
<dbReference type="SUPFAM" id="SSF56935">
    <property type="entry name" value="Porins"/>
    <property type="match status" value="1"/>
</dbReference>
<evidence type="ECO:0000256" key="7">
    <source>
        <dbReference type="ARBA" id="ARBA00023136"/>
    </source>
</evidence>
<evidence type="ECO:0000256" key="6">
    <source>
        <dbReference type="ARBA" id="ARBA00023077"/>
    </source>
</evidence>
<dbReference type="EMBL" id="QASN01000020">
    <property type="protein sequence ID" value="PTU73513.1"/>
    <property type="molecule type" value="Genomic_DNA"/>
</dbReference>
<dbReference type="InterPro" id="IPR000531">
    <property type="entry name" value="Beta-barrel_TonB"/>
</dbReference>
<dbReference type="InterPro" id="IPR037066">
    <property type="entry name" value="Plug_dom_sf"/>
</dbReference>
<evidence type="ECO:0000256" key="10">
    <source>
        <dbReference type="PROSITE-ProRule" id="PRU10144"/>
    </source>
</evidence>
<dbReference type="Gene3D" id="2.170.130.10">
    <property type="entry name" value="TonB-dependent receptor, plug domain"/>
    <property type="match status" value="1"/>
</dbReference>
<dbReference type="InterPro" id="IPR010917">
    <property type="entry name" value="TonB_rcpt_CS"/>
</dbReference>
<comment type="similarity">
    <text evidence="9 11">Belongs to the TonB-dependent receptor family.</text>
</comment>
<keyword evidence="15" id="KW-0675">Receptor</keyword>
<dbReference type="InterPro" id="IPR036942">
    <property type="entry name" value="Beta-barrel_TonB_sf"/>
</dbReference>
<feature type="chain" id="PRO_5015456802" evidence="12">
    <location>
        <begin position="21"/>
        <end position="718"/>
    </location>
</feature>
<dbReference type="PROSITE" id="PS52016">
    <property type="entry name" value="TONB_DEPENDENT_REC_3"/>
    <property type="match status" value="1"/>
</dbReference>
<keyword evidence="3 9" id="KW-1134">Transmembrane beta strand</keyword>
<dbReference type="GO" id="GO:0015344">
    <property type="term" value="F:siderophore uptake transmembrane transporter activity"/>
    <property type="evidence" value="ECO:0007669"/>
    <property type="project" value="TreeGrafter"/>
</dbReference>
<evidence type="ECO:0000256" key="3">
    <source>
        <dbReference type="ARBA" id="ARBA00022452"/>
    </source>
</evidence>
<dbReference type="CDD" id="cd01347">
    <property type="entry name" value="ligand_gated_channel"/>
    <property type="match status" value="1"/>
</dbReference>
<dbReference type="Pfam" id="PF07715">
    <property type="entry name" value="Plug"/>
    <property type="match status" value="1"/>
</dbReference>
<dbReference type="Pfam" id="PF00593">
    <property type="entry name" value="TonB_dep_Rec_b-barrel"/>
    <property type="match status" value="1"/>
</dbReference>
<organism evidence="15 16">
    <name type="scientific">Pseudomonas mangrovi</name>
    <dbReference type="NCBI Taxonomy" id="2161748"/>
    <lineage>
        <taxon>Bacteria</taxon>
        <taxon>Pseudomonadati</taxon>
        <taxon>Pseudomonadota</taxon>
        <taxon>Gammaproteobacteria</taxon>
        <taxon>Pseudomonadales</taxon>
        <taxon>Pseudomonadaceae</taxon>
        <taxon>Pseudomonas</taxon>
    </lineage>
</organism>
<dbReference type="Gene3D" id="2.40.170.20">
    <property type="entry name" value="TonB-dependent receptor, beta-barrel domain"/>
    <property type="match status" value="1"/>
</dbReference>
<evidence type="ECO:0000256" key="1">
    <source>
        <dbReference type="ARBA" id="ARBA00004571"/>
    </source>
</evidence>
<dbReference type="GO" id="GO:0009279">
    <property type="term" value="C:cell outer membrane"/>
    <property type="evidence" value="ECO:0007669"/>
    <property type="project" value="UniProtKB-SubCell"/>
</dbReference>
<dbReference type="InterPro" id="IPR012910">
    <property type="entry name" value="Plug_dom"/>
</dbReference>
<dbReference type="Proteomes" id="UP000244064">
    <property type="component" value="Unassembled WGS sequence"/>
</dbReference>
<gene>
    <name evidence="15" type="ORF">DBO85_14420</name>
</gene>
<keyword evidence="6 11" id="KW-0798">TonB box</keyword>
<evidence type="ECO:0000256" key="5">
    <source>
        <dbReference type="ARBA" id="ARBA00022729"/>
    </source>
</evidence>
<keyword evidence="4 9" id="KW-0812">Transmembrane</keyword>
<feature type="signal peptide" evidence="12">
    <location>
        <begin position="1"/>
        <end position="20"/>
    </location>
</feature>
<dbReference type="RefSeq" id="WP_108107958.1">
    <property type="nucleotide sequence ID" value="NZ_QASN01000020.1"/>
</dbReference>
<feature type="short sequence motif" description="TonB C-terminal box" evidence="10">
    <location>
        <begin position="701"/>
        <end position="718"/>
    </location>
</feature>
<keyword evidence="8 9" id="KW-0998">Cell outer membrane</keyword>
<dbReference type="InterPro" id="IPR039426">
    <property type="entry name" value="TonB-dep_rcpt-like"/>
</dbReference>
<keyword evidence="2 9" id="KW-0813">Transport</keyword>
<evidence type="ECO:0000259" key="14">
    <source>
        <dbReference type="Pfam" id="PF07715"/>
    </source>
</evidence>
<evidence type="ECO:0000259" key="13">
    <source>
        <dbReference type="Pfam" id="PF00593"/>
    </source>
</evidence>
<dbReference type="AlphaFoldDB" id="A0A2T5P720"/>
<comment type="caution">
    <text evidence="15">The sequence shown here is derived from an EMBL/GenBank/DDBJ whole genome shotgun (WGS) entry which is preliminary data.</text>
</comment>
<reference evidence="15 16" key="1">
    <citation type="submission" date="2018-04" db="EMBL/GenBank/DDBJ databases">
        <title>Pseudomonas sp. nov., isolated from mangrove soil.</title>
        <authorList>
            <person name="Chen C."/>
        </authorList>
    </citation>
    <scope>NUCLEOTIDE SEQUENCE [LARGE SCALE GENOMIC DNA]</scope>
    <source>
        <strain evidence="15 16">TC-11</strain>
    </source>
</reference>
<evidence type="ECO:0000256" key="11">
    <source>
        <dbReference type="RuleBase" id="RU003357"/>
    </source>
</evidence>
<protein>
    <submittedName>
        <fullName evidence="15">TonB-dependent siderophore receptor</fullName>
    </submittedName>
</protein>
<dbReference type="PANTHER" id="PTHR32552">
    <property type="entry name" value="FERRICHROME IRON RECEPTOR-RELATED"/>
    <property type="match status" value="1"/>
</dbReference>
<evidence type="ECO:0000256" key="12">
    <source>
        <dbReference type="SAM" id="SignalP"/>
    </source>
</evidence>
<sequence>MSIRLTTLALLVGSAPCAWAQDSLNLPSSTVTATVGSAPSGLVLDEPINTGSRLGLSARQTPASVSVASRAVIEARGARDTQEVLNGMTGINASANPGYGSFIAYRGFTQNQVTQLFNGINLGYGSAARPIDAWMIDRVELIGGPSTFLYGAGAVGGSINAISKVASRDEQVLEGRLRYGSFDESELAFGINQPLGDGPDTRHFARLDFSQGNSNGYIDRNERETRSLGFSLLSDLTPQLSHTLALEYLEDKEDSPYWGSPVLNGTGRTMTIDKSRRFENYNVADGRYEQRVRWARSIIDYRVSEQSSLQNTLYHYAGQRDYRNLEGYRYLPGNTRVERSAAYLQRHQQSMLGNRLELRHDHQLFGRASQWSLGLDISRMRQTLYPRSGGVFDNVNADHFDPGSFYAIPGMASGLQKQRRHQVDSRALFLEYHLQLSERLALLSGLRYDDLQMQVDNYAAVSPTSPAFFARSWEPISGRLGLLYELTPAANLYLQYSTSADLPAGSLASATYSNVGLFDLSKGEQWELGSKFDFLDGRGSATVALYQIVRRDFAVRDASNPSNFVQAGQQTSRGIELAGRFQLTPQLLAEANYAHVRARFDDFTDNVGGIAVSREGNQPANVPRSVANAWLTYSPTSAVQLGVDSRYVSSAYASTANTTRVPSYILYGAFARYRFDEHTALTARLRNLTDEVYARQAYGGQYYMGAPRAFDVALDLRF</sequence>